<evidence type="ECO:0000259" key="1">
    <source>
        <dbReference type="Pfam" id="PF07561"/>
    </source>
</evidence>
<feature type="domain" description="DUF1540" evidence="1">
    <location>
        <begin position="4"/>
        <end position="42"/>
    </location>
</feature>
<organism evidence="2 3">
    <name type="scientific">Clostridium gallinarum</name>
    <dbReference type="NCBI Taxonomy" id="2762246"/>
    <lineage>
        <taxon>Bacteria</taxon>
        <taxon>Bacillati</taxon>
        <taxon>Bacillota</taxon>
        <taxon>Clostridia</taxon>
        <taxon>Eubacteriales</taxon>
        <taxon>Clostridiaceae</taxon>
        <taxon>Clostridium</taxon>
    </lineage>
</organism>
<name>A0ABR8Q482_9CLOT</name>
<keyword evidence="3" id="KW-1185">Reference proteome</keyword>
<dbReference type="InterPro" id="IPR011437">
    <property type="entry name" value="DUF1540"/>
</dbReference>
<feature type="domain" description="DUF1540" evidence="1">
    <location>
        <begin position="67"/>
        <end position="103"/>
    </location>
</feature>
<gene>
    <name evidence="2" type="ORF">H9660_08670</name>
</gene>
<dbReference type="RefSeq" id="WP_191749981.1">
    <property type="nucleotide sequence ID" value="NZ_JACSQZ010000027.1"/>
</dbReference>
<accession>A0ABR8Q482</accession>
<proteinExistence type="predicted"/>
<sequence length="106" mass="11671">MNLINCNAVNCSHNKDMVCHSNRINIVGKNSNKDDDTSCGSFLDSKTYGTLTNNIFEEGNPCDCLVCNVESCKYNDNQLCSLDSIYVSGNGANLYSETSCESFCRK</sequence>
<protein>
    <submittedName>
        <fullName evidence="2">DUF1540 domain-containing protein</fullName>
    </submittedName>
</protein>
<evidence type="ECO:0000313" key="2">
    <source>
        <dbReference type="EMBL" id="MBD7915218.1"/>
    </source>
</evidence>
<comment type="caution">
    <text evidence="2">The sequence shown here is derived from an EMBL/GenBank/DDBJ whole genome shotgun (WGS) entry which is preliminary data.</text>
</comment>
<dbReference type="Pfam" id="PF07561">
    <property type="entry name" value="DUF1540"/>
    <property type="match status" value="2"/>
</dbReference>
<reference evidence="2 3" key="1">
    <citation type="submission" date="2020-08" db="EMBL/GenBank/DDBJ databases">
        <title>A Genomic Blueprint of the Chicken Gut Microbiome.</title>
        <authorList>
            <person name="Gilroy R."/>
            <person name="Ravi A."/>
            <person name="Getino M."/>
            <person name="Pursley I."/>
            <person name="Horton D.L."/>
            <person name="Alikhan N.-F."/>
            <person name="Baker D."/>
            <person name="Gharbi K."/>
            <person name="Hall N."/>
            <person name="Watson M."/>
            <person name="Adriaenssens E.M."/>
            <person name="Foster-Nyarko E."/>
            <person name="Jarju S."/>
            <person name="Secka A."/>
            <person name="Antonio M."/>
            <person name="Oren A."/>
            <person name="Chaudhuri R."/>
            <person name="La Ragione R.M."/>
            <person name="Hildebrand F."/>
            <person name="Pallen M.J."/>
        </authorList>
    </citation>
    <scope>NUCLEOTIDE SEQUENCE [LARGE SCALE GENOMIC DNA]</scope>
    <source>
        <strain evidence="2 3">Sa3CUN1</strain>
    </source>
</reference>
<dbReference type="Proteomes" id="UP000640335">
    <property type="component" value="Unassembled WGS sequence"/>
</dbReference>
<evidence type="ECO:0000313" key="3">
    <source>
        <dbReference type="Proteomes" id="UP000640335"/>
    </source>
</evidence>
<dbReference type="EMBL" id="JACSQZ010000027">
    <property type="protein sequence ID" value="MBD7915218.1"/>
    <property type="molecule type" value="Genomic_DNA"/>
</dbReference>